<keyword evidence="4" id="KW-1185">Reference proteome</keyword>
<sequence length="342" mass="37379">MKRLLASLLVALAVLPAPSFAEEIILRVHHFLPTNSTAHAKILGPWCDKLAKDSGGRLKCQIYPSMQLGGTPGQLYDQARDGVADVIWTLLGYTAGRFPLIEVFELPFMMTTAEATSRAVWDYAQTYAAAEFKDVKPLAFHVHEPGYFFLAKRPVTQLADLKGLKLRAPTRITNKMLAALGAIPVGMPVPQVTESLSKGVIDGALLPYEVVPSIKVHEVTRFASETDPKVPGLYTSVFMVAMNKAKYESLPADLKKIVDANSGIGLSATAGRLYDEAAPVSRKLVQERGNQINVIPAAELEKWKQATDRLDDEWVADVGKRGHNGKALLDAAREAIARHSRK</sequence>
<evidence type="ECO:0000313" key="3">
    <source>
        <dbReference type="EMBL" id="RLJ63702.1"/>
    </source>
</evidence>
<feature type="signal peptide" evidence="2">
    <location>
        <begin position="1"/>
        <end position="21"/>
    </location>
</feature>
<proteinExistence type="predicted"/>
<dbReference type="CDD" id="cd13665">
    <property type="entry name" value="PBP2_TRAP_Dctp3_4"/>
    <property type="match status" value="1"/>
</dbReference>
<evidence type="ECO:0000256" key="2">
    <source>
        <dbReference type="SAM" id="SignalP"/>
    </source>
</evidence>
<evidence type="ECO:0000313" key="4">
    <source>
        <dbReference type="Proteomes" id="UP000268908"/>
    </source>
</evidence>
<dbReference type="InterPro" id="IPR018389">
    <property type="entry name" value="DctP_fam"/>
</dbReference>
<dbReference type="OrthoDB" id="9177965at2"/>
<dbReference type="RefSeq" id="WP_121242570.1">
    <property type="nucleotide sequence ID" value="NZ_BHVV01000003.1"/>
</dbReference>
<dbReference type="PANTHER" id="PTHR33376:SF15">
    <property type="entry name" value="BLL6794 PROTEIN"/>
    <property type="match status" value="1"/>
</dbReference>
<dbReference type="GO" id="GO:0055085">
    <property type="term" value="P:transmembrane transport"/>
    <property type="evidence" value="ECO:0007669"/>
    <property type="project" value="InterPro"/>
</dbReference>
<dbReference type="PANTHER" id="PTHR33376">
    <property type="match status" value="1"/>
</dbReference>
<dbReference type="NCBIfam" id="NF037995">
    <property type="entry name" value="TRAP_S1"/>
    <property type="match status" value="1"/>
</dbReference>
<dbReference type="Gene3D" id="3.40.190.170">
    <property type="entry name" value="Bacterial extracellular solute-binding protein, family 7"/>
    <property type="match status" value="1"/>
</dbReference>
<comment type="caution">
    <text evidence="3">The sequence shown here is derived from an EMBL/GenBank/DDBJ whole genome shotgun (WGS) entry which is preliminary data.</text>
</comment>
<dbReference type="AlphaFoldDB" id="A0A497XCI3"/>
<name>A0A497XCI3_9PROT</name>
<feature type="chain" id="PRO_5019855191" evidence="2">
    <location>
        <begin position="22"/>
        <end position="342"/>
    </location>
</feature>
<dbReference type="Proteomes" id="UP000268908">
    <property type="component" value="Unassembled WGS sequence"/>
</dbReference>
<organism evidence="3 4">
    <name type="scientific">Sulfurisoma sediminicola</name>
    <dbReference type="NCBI Taxonomy" id="1381557"/>
    <lineage>
        <taxon>Bacteria</taxon>
        <taxon>Pseudomonadati</taxon>
        <taxon>Pseudomonadota</taxon>
        <taxon>Betaproteobacteria</taxon>
        <taxon>Nitrosomonadales</taxon>
        <taxon>Sterolibacteriaceae</taxon>
        <taxon>Sulfurisoma</taxon>
    </lineage>
</organism>
<dbReference type="InterPro" id="IPR038404">
    <property type="entry name" value="TRAP_DctP_sf"/>
</dbReference>
<dbReference type="Pfam" id="PF03480">
    <property type="entry name" value="DctP"/>
    <property type="match status" value="1"/>
</dbReference>
<gene>
    <name evidence="3" type="ORF">DFR35_2334</name>
</gene>
<reference evidence="3 4" key="1">
    <citation type="submission" date="2018-10" db="EMBL/GenBank/DDBJ databases">
        <title>Genomic Encyclopedia of Type Strains, Phase IV (KMG-IV): sequencing the most valuable type-strain genomes for metagenomic binning, comparative biology and taxonomic classification.</title>
        <authorList>
            <person name="Goeker M."/>
        </authorList>
    </citation>
    <scope>NUCLEOTIDE SEQUENCE [LARGE SCALE GENOMIC DNA]</scope>
    <source>
        <strain evidence="3 4">DSM 26916</strain>
    </source>
</reference>
<protein>
    <submittedName>
        <fullName evidence="3">TRAP-type C4-dicarboxylate transport system substrate-binding protein</fullName>
    </submittedName>
</protein>
<evidence type="ECO:0000256" key="1">
    <source>
        <dbReference type="ARBA" id="ARBA00022729"/>
    </source>
</evidence>
<dbReference type="EMBL" id="RCCI01000006">
    <property type="protein sequence ID" value="RLJ63702.1"/>
    <property type="molecule type" value="Genomic_DNA"/>
</dbReference>
<accession>A0A497XCI3</accession>
<keyword evidence="1 2" id="KW-0732">Signal</keyword>